<reference evidence="1" key="1">
    <citation type="submission" date="2023-08" db="EMBL/GenBank/DDBJ databases">
        <authorList>
            <person name="Chen Y."/>
            <person name="Shah S."/>
            <person name="Dougan E. K."/>
            <person name="Thang M."/>
            <person name="Chan C."/>
        </authorList>
    </citation>
    <scope>NUCLEOTIDE SEQUENCE</scope>
</reference>
<dbReference type="EMBL" id="CAUJNA010003746">
    <property type="protein sequence ID" value="CAJ1409003.1"/>
    <property type="molecule type" value="Genomic_DNA"/>
</dbReference>
<dbReference type="SUPFAM" id="SSF56059">
    <property type="entry name" value="Glutathione synthetase ATP-binding domain-like"/>
    <property type="match status" value="1"/>
</dbReference>
<organism evidence="1 2">
    <name type="scientific">Effrenium voratum</name>
    <dbReference type="NCBI Taxonomy" id="2562239"/>
    <lineage>
        <taxon>Eukaryota</taxon>
        <taxon>Sar</taxon>
        <taxon>Alveolata</taxon>
        <taxon>Dinophyceae</taxon>
        <taxon>Suessiales</taxon>
        <taxon>Symbiodiniaceae</taxon>
        <taxon>Effrenium</taxon>
    </lineage>
</organism>
<protein>
    <submittedName>
        <fullName evidence="1">Uncharacterized protein</fullName>
    </submittedName>
</protein>
<evidence type="ECO:0000313" key="1">
    <source>
        <dbReference type="EMBL" id="CAJ1409003.1"/>
    </source>
</evidence>
<name>A0AA36JPZ4_9DINO</name>
<dbReference type="AlphaFoldDB" id="A0AA36JPZ4"/>
<comment type="caution">
    <text evidence="1">The sequence shown here is derived from an EMBL/GenBank/DDBJ whole genome shotgun (WGS) entry which is preliminary data.</text>
</comment>
<keyword evidence="2" id="KW-1185">Reference proteome</keyword>
<evidence type="ECO:0000313" key="2">
    <source>
        <dbReference type="Proteomes" id="UP001178507"/>
    </source>
</evidence>
<gene>
    <name evidence="1" type="ORF">EVOR1521_LOCUS30211</name>
</gene>
<sequence>MLQAPIGMTRPRSVSPAPVMYMRTPSMTARPTVNMGQVMVMNAPQASQMPLPVPPKPAMQPASLTRDMDAWLSAARDFEMNTDFDVGAKLAERKRPIQEVVDIMKANSGGKGTIQALGDKIVLSKLLENLGVPQMPVLFSTYTSVQREEVEKLVSDFRKNGEEGFDVVIKPTHLSSAVGALIMSKGKWDKEGWTAAKLAEHMQTYLEKKAADSESEALKSLVPGFIVQPRYRSSVGFNFPLELRVVTIWGKARVGIWWWGRVADPKGRRTTWLVRVPKHAGQLSDEDGWEVIHEHKGGNRGFEVSLQLFKDAMPSMCAAAESIATAVGAPFLRSDFFVGNSKWGVRLNEVAYGSGVDYRRRVPGASKQTRGGSWVGGLADDGPAIAEIIQEGYKTCQRKPPAHFLRMLGARNAVYEVPASYRNRSASKPVEPHMRIEVVPPEKRLRQLPEDAVHDMVAHYEGPENILKETGMVGAASCETQAAPDPPGAWAHAWGRGYPMVLGQSVAGMRSFMPQAAVWPAQPTSMSFKASSMLSKYPTAIQATAIQAAPMLSPWSPVRYRSHLPVVA</sequence>
<dbReference type="Proteomes" id="UP001178507">
    <property type="component" value="Unassembled WGS sequence"/>
</dbReference>
<proteinExistence type="predicted"/>
<accession>A0AA36JPZ4</accession>